<evidence type="ECO:0000256" key="2">
    <source>
        <dbReference type="ARBA" id="ARBA00022723"/>
    </source>
</evidence>
<keyword evidence="3 6" id="KW-0408">Iron</keyword>
<keyword evidence="1 6" id="KW-0349">Heme</keyword>
<keyword evidence="6" id="KW-1133">Transmembrane helix</keyword>
<feature type="transmembrane region" description="Helical" evidence="6">
    <location>
        <begin position="274"/>
        <end position="290"/>
    </location>
</feature>
<dbReference type="PROSITE" id="PS50255">
    <property type="entry name" value="CYTOCHROME_B5_2"/>
    <property type="match status" value="1"/>
</dbReference>
<dbReference type="AlphaFoldDB" id="A0A5N4AA14"/>
<dbReference type="Proteomes" id="UP000327044">
    <property type="component" value="Unassembled WGS sequence"/>
</dbReference>
<organism evidence="8 9">
    <name type="scientific">Photinus pyralis</name>
    <name type="common">Common eastern firefly</name>
    <name type="synonym">Lampyris pyralis</name>
    <dbReference type="NCBI Taxonomy" id="7054"/>
    <lineage>
        <taxon>Eukaryota</taxon>
        <taxon>Metazoa</taxon>
        <taxon>Ecdysozoa</taxon>
        <taxon>Arthropoda</taxon>
        <taxon>Hexapoda</taxon>
        <taxon>Insecta</taxon>
        <taxon>Pterygota</taxon>
        <taxon>Neoptera</taxon>
        <taxon>Endopterygota</taxon>
        <taxon>Coleoptera</taxon>
        <taxon>Polyphaga</taxon>
        <taxon>Elateriformia</taxon>
        <taxon>Elateroidea</taxon>
        <taxon>Lampyridae</taxon>
        <taxon>Lampyrinae</taxon>
        <taxon>Photinus</taxon>
    </lineage>
</organism>
<dbReference type="PANTHER" id="PTHR16740:SF1">
    <property type="entry name" value="CYTOCHROME B5-RELATED PROTEIN-RELATED"/>
    <property type="match status" value="1"/>
</dbReference>
<dbReference type="Pfam" id="PF00487">
    <property type="entry name" value="FA_desaturase"/>
    <property type="match status" value="1"/>
</dbReference>
<dbReference type="InterPro" id="IPR018506">
    <property type="entry name" value="Cyt_B5_heme-BS"/>
</dbReference>
<keyword evidence="6" id="KW-0472">Membrane</keyword>
<dbReference type="InParanoid" id="A0A5N4AA14"/>
<reference evidence="8 9" key="1">
    <citation type="journal article" date="2018" name="Elife">
        <title>Firefly genomes illuminate parallel origins of bioluminescence in beetles.</title>
        <authorList>
            <person name="Fallon T.R."/>
            <person name="Lower S.E."/>
            <person name="Chang C.H."/>
            <person name="Bessho-Uehara M."/>
            <person name="Martin G.J."/>
            <person name="Bewick A.J."/>
            <person name="Behringer M."/>
            <person name="Debat H.J."/>
            <person name="Wong I."/>
            <person name="Day J.C."/>
            <person name="Suvorov A."/>
            <person name="Silva C.J."/>
            <person name="Stanger-Hall K.F."/>
            <person name="Hall D.W."/>
            <person name="Schmitz R.J."/>
            <person name="Nelson D.R."/>
            <person name="Lewis S.M."/>
            <person name="Shigenobu S."/>
            <person name="Bybee S.M."/>
            <person name="Larracuente A.M."/>
            <person name="Oba Y."/>
            <person name="Weng J.K."/>
        </authorList>
    </citation>
    <scope>NUCLEOTIDE SEQUENCE [LARGE SCALE GENOMIC DNA]</scope>
    <source>
        <strain evidence="8">1611_PpyrPB1</strain>
        <tissue evidence="8">Whole body</tissue>
    </source>
</reference>
<evidence type="ECO:0000313" key="9">
    <source>
        <dbReference type="Proteomes" id="UP000327044"/>
    </source>
</evidence>
<evidence type="ECO:0000256" key="5">
    <source>
        <dbReference type="ARBA" id="ARBA00073492"/>
    </source>
</evidence>
<dbReference type="InterPro" id="IPR001199">
    <property type="entry name" value="Cyt_B5-like_heme/steroid-bd"/>
</dbReference>
<comment type="function">
    <text evidence="4">May play a role in muscle cell metabolism.</text>
</comment>
<comment type="caution">
    <text evidence="6">Lacks conserved residue(s) required for the propagation of feature annotation.</text>
</comment>
<keyword evidence="2 6" id="KW-0479">Metal-binding</keyword>
<keyword evidence="6" id="KW-0812">Transmembrane</keyword>
<dbReference type="PANTHER" id="PTHR16740">
    <property type="entry name" value="CYTOCHROME B5-RELATED PROTEIN-RELATED"/>
    <property type="match status" value="1"/>
</dbReference>
<protein>
    <recommendedName>
        <fullName evidence="5">Cytochrome b5-related protein</fullName>
    </recommendedName>
</protein>
<dbReference type="GO" id="GO:0046872">
    <property type="term" value="F:metal ion binding"/>
    <property type="evidence" value="ECO:0007669"/>
    <property type="project" value="UniProtKB-UniRule"/>
</dbReference>
<evidence type="ECO:0000256" key="6">
    <source>
        <dbReference type="RuleBase" id="RU362121"/>
    </source>
</evidence>
<dbReference type="OrthoDB" id="260519at2759"/>
<dbReference type="PROSITE" id="PS00191">
    <property type="entry name" value="CYTOCHROME_B5_1"/>
    <property type="match status" value="1"/>
</dbReference>
<dbReference type="Gene3D" id="3.10.120.10">
    <property type="entry name" value="Cytochrome b5-like heme/steroid binding domain"/>
    <property type="match status" value="1"/>
</dbReference>
<feature type="transmembrane region" description="Helical" evidence="6">
    <location>
        <begin position="302"/>
        <end position="321"/>
    </location>
</feature>
<feature type="domain" description="Cytochrome b5 heme-binding" evidence="7">
    <location>
        <begin position="31"/>
        <end position="99"/>
    </location>
</feature>
<dbReference type="FunCoup" id="A0A5N4AA14">
    <property type="interactions" value="607"/>
</dbReference>
<evidence type="ECO:0000256" key="4">
    <source>
        <dbReference type="ARBA" id="ARBA00055674"/>
    </source>
</evidence>
<proteinExistence type="inferred from homology"/>
<dbReference type="InterPro" id="IPR053100">
    <property type="entry name" value="Cytochrome_b5-related"/>
</dbReference>
<dbReference type="GO" id="GO:0020037">
    <property type="term" value="F:heme binding"/>
    <property type="evidence" value="ECO:0007669"/>
    <property type="project" value="UniProtKB-UniRule"/>
</dbReference>
<comment type="caution">
    <text evidence="8">The sequence shown here is derived from an EMBL/GenBank/DDBJ whole genome shotgun (WGS) entry which is preliminary data.</text>
</comment>
<evidence type="ECO:0000313" key="8">
    <source>
        <dbReference type="EMBL" id="KAB0794162.1"/>
    </source>
</evidence>
<feature type="transmembrane region" description="Helical" evidence="6">
    <location>
        <begin position="244"/>
        <end position="262"/>
    </location>
</feature>
<dbReference type="InterPro" id="IPR005804">
    <property type="entry name" value="FA_desaturase_dom"/>
</dbReference>
<gene>
    <name evidence="8" type="ORF">PPYR_13782</name>
</gene>
<dbReference type="FunFam" id="3.10.120.10:FF:000020">
    <property type="entry name" value="Cytochrome b5-related protein"/>
    <property type="match status" value="1"/>
</dbReference>
<evidence type="ECO:0000256" key="1">
    <source>
        <dbReference type="ARBA" id="ARBA00022617"/>
    </source>
</evidence>
<name>A0A5N4AA14_PHOPY</name>
<evidence type="ECO:0000259" key="7">
    <source>
        <dbReference type="PROSITE" id="PS50255"/>
    </source>
</evidence>
<dbReference type="InterPro" id="IPR036400">
    <property type="entry name" value="Cyt_B5-like_heme/steroid_sf"/>
</dbReference>
<accession>A0A5N4AA14</accession>
<dbReference type="GO" id="GO:0006629">
    <property type="term" value="P:lipid metabolic process"/>
    <property type="evidence" value="ECO:0007669"/>
    <property type="project" value="InterPro"/>
</dbReference>
<dbReference type="EMBL" id="VVIM01000009">
    <property type="protein sequence ID" value="KAB0794162.1"/>
    <property type="molecule type" value="Genomic_DNA"/>
</dbReference>
<comment type="similarity">
    <text evidence="6">Belongs to the cytochrome b5 family.</text>
</comment>
<feature type="transmembrane region" description="Helical" evidence="6">
    <location>
        <begin position="157"/>
        <end position="181"/>
    </location>
</feature>
<dbReference type="SMART" id="SM01117">
    <property type="entry name" value="Cyt-b5"/>
    <property type="match status" value="1"/>
</dbReference>
<sequence length="431" mass="49215">MSLATEVQLSLSVKYPTNLVGLITGDKWLNSKRESDGAEGLWRIHDGLYDVSDFISSHPGGPSWLEMTKGTDITEAFEAHHVNLVAEKTLQKYYVRKALAPRNSPFTFEEDGFYRTLKRNIRPILKTVPKSTIRATDLVIDALVVGTFLTAICASKFMSLAFACVCAFLLTFTTIAAHNYFHKRDNFRMYYFNLCLMDFRGWRISHALSHHLFPNTIYDLEMITWETLVPYFPVKKSFAFKCKACVTAVILWVTVYFISYAFKVYTIIKTQKMYLSDLIPFTLPLAMYLINTANPLAAVKMWLLIVTVASFIFGVIGFSAAHHHPDAFHEGDAPRAKKLDWAIHQLDTTYDRYKVTGNSFLVLTTFGDHALHHIFPTLDHGALKYLYPVFEKTMKEFGLGHQMRSQTEMFIGQFRQLARDTPHVLPAGSRN</sequence>
<keyword evidence="9" id="KW-1185">Reference proteome</keyword>
<dbReference type="SUPFAM" id="SSF55856">
    <property type="entry name" value="Cytochrome b5-like heme/steroid binding domain"/>
    <property type="match status" value="1"/>
</dbReference>
<evidence type="ECO:0000256" key="3">
    <source>
        <dbReference type="ARBA" id="ARBA00023004"/>
    </source>
</evidence>
<dbReference type="Pfam" id="PF00173">
    <property type="entry name" value="Cyt-b5"/>
    <property type="match status" value="1"/>
</dbReference>